<name>A0A1A6HFV9_NEOLE</name>
<accession>A0A1A6HFV9</accession>
<feature type="compositionally biased region" description="Basic and acidic residues" evidence="1">
    <location>
        <begin position="9"/>
        <end position="18"/>
    </location>
</feature>
<dbReference type="EMBL" id="LZPO01034894">
    <property type="protein sequence ID" value="OBS76522.1"/>
    <property type="molecule type" value="Genomic_DNA"/>
</dbReference>
<protein>
    <submittedName>
        <fullName evidence="2">Uncharacterized protein</fullName>
    </submittedName>
</protein>
<reference evidence="2 3" key="1">
    <citation type="submission" date="2016-06" db="EMBL/GenBank/DDBJ databases">
        <title>The Draft Genome Sequence and Annotation of the Desert Woodrat Neotoma lepida.</title>
        <authorList>
            <person name="Campbell M."/>
            <person name="Oakeson K.F."/>
            <person name="Yandell M."/>
            <person name="Halpert J.R."/>
            <person name="Dearing D."/>
        </authorList>
    </citation>
    <scope>NUCLEOTIDE SEQUENCE [LARGE SCALE GENOMIC DNA]</scope>
    <source>
        <strain evidence="2">417</strain>
        <tissue evidence="2">Liver</tissue>
    </source>
</reference>
<comment type="caution">
    <text evidence="2">The sequence shown here is derived from an EMBL/GenBank/DDBJ whole genome shotgun (WGS) entry which is preliminary data.</text>
</comment>
<evidence type="ECO:0000256" key="1">
    <source>
        <dbReference type="SAM" id="MobiDB-lite"/>
    </source>
</evidence>
<sequence length="139" mass="15700">MGSLPGTRGELKTRTKEEEQLEEEEQEEDSLVEEQEEQLEEEQLEEEQLEEEQLEEGDEESNASRTTENNPFAVELSAQGKSVPTRIPGMKEASNKAESEACHFHSNHEDDLSYKVSTFGPRLTNPYMSVPGELISSPQ</sequence>
<dbReference type="Proteomes" id="UP000092124">
    <property type="component" value="Unassembled WGS sequence"/>
</dbReference>
<feature type="compositionally biased region" description="Acidic residues" evidence="1">
    <location>
        <begin position="19"/>
        <end position="61"/>
    </location>
</feature>
<organism evidence="2 3">
    <name type="scientific">Neotoma lepida</name>
    <name type="common">Desert woodrat</name>
    <dbReference type="NCBI Taxonomy" id="56216"/>
    <lineage>
        <taxon>Eukaryota</taxon>
        <taxon>Metazoa</taxon>
        <taxon>Chordata</taxon>
        <taxon>Craniata</taxon>
        <taxon>Vertebrata</taxon>
        <taxon>Euteleostomi</taxon>
        <taxon>Mammalia</taxon>
        <taxon>Eutheria</taxon>
        <taxon>Euarchontoglires</taxon>
        <taxon>Glires</taxon>
        <taxon>Rodentia</taxon>
        <taxon>Myomorpha</taxon>
        <taxon>Muroidea</taxon>
        <taxon>Cricetidae</taxon>
        <taxon>Neotominae</taxon>
        <taxon>Neotoma</taxon>
    </lineage>
</organism>
<keyword evidence="3" id="KW-1185">Reference proteome</keyword>
<dbReference type="AlphaFoldDB" id="A0A1A6HFV9"/>
<evidence type="ECO:0000313" key="3">
    <source>
        <dbReference type="Proteomes" id="UP000092124"/>
    </source>
</evidence>
<proteinExistence type="predicted"/>
<gene>
    <name evidence="2" type="ORF">A6R68_17027</name>
</gene>
<feature type="region of interest" description="Disordered" evidence="1">
    <location>
        <begin position="1"/>
        <end position="100"/>
    </location>
</feature>
<evidence type="ECO:0000313" key="2">
    <source>
        <dbReference type="EMBL" id="OBS76522.1"/>
    </source>
</evidence>